<sequence>MGGCPGLYFDIGKKARDVLYKDYAQQPPTYFNYQCFKWNFDLSCESNLSPSSLRFSIMMSSILTFHALLVPSLLSSEELDVYLMRACCFNLHESQEILPGLTTVFRFTIPDSSNVEVRFLQNYFGITSGVGVKAYQQGSFKGNGYNPIVNFSGVIGSTLFSLGTDISFDISTKTFDQFTAGLSFNSPFLITSLTLDDKLDTLKASCYRELNPLTRTAIAAELKHSSLLNGSTTLTIGAQHALFPFTLIKARANTEAKINTLIRLELWEKVLISMNGEVDCRATNKISKIGLSVALRA</sequence>
<protein>
    <submittedName>
        <fullName evidence="1">Uncharacterized protein</fullName>
    </submittedName>
</protein>
<dbReference type="Proteomes" id="UP000886885">
    <property type="component" value="Chromosome 12A"/>
</dbReference>
<dbReference type="PANTHER" id="PTHR11743:SF35">
    <property type="entry name" value="PORIN_VOLTAGE-DEPENDENT ANION-SELECTIVE CHANNEL PROTEIN"/>
    <property type="match status" value="1"/>
</dbReference>
<evidence type="ECO:0000313" key="1">
    <source>
        <dbReference type="EMBL" id="KAG6753991.1"/>
    </source>
</evidence>
<comment type="caution">
    <text evidence="1">The sequence shown here is derived from an EMBL/GenBank/DDBJ whole genome shotgun (WGS) entry which is preliminary data.</text>
</comment>
<keyword evidence="2" id="KW-1185">Reference proteome</keyword>
<proteinExistence type="predicted"/>
<dbReference type="EMBL" id="JAAWWB010000023">
    <property type="protein sequence ID" value="KAG6753991.1"/>
    <property type="molecule type" value="Genomic_DNA"/>
</dbReference>
<dbReference type="PANTHER" id="PTHR11743">
    <property type="entry name" value="VOLTAGE-DEPENDENT ANION-SELECTIVE CHANNEL"/>
    <property type="match status" value="1"/>
</dbReference>
<gene>
    <name evidence="1" type="ORF">POTOM_041999</name>
</gene>
<name>A0A8X7YNK9_POPTO</name>
<dbReference type="GO" id="GO:0008308">
    <property type="term" value="F:voltage-gated monoatomic anion channel activity"/>
    <property type="evidence" value="ECO:0007669"/>
    <property type="project" value="InterPro"/>
</dbReference>
<dbReference type="OrthoDB" id="7827681at2759"/>
<organism evidence="1 2">
    <name type="scientific">Populus tomentosa</name>
    <name type="common">Chinese white poplar</name>
    <dbReference type="NCBI Taxonomy" id="118781"/>
    <lineage>
        <taxon>Eukaryota</taxon>
        <taxon>Viridiplantae</taxon>
        <taxon>Streptophyta</taxon>
        <taxon>Embryophyta</taxon>
        <taxon>Tracheophyta</taxon>
        <taxon>Spermatophyta</taxon>
        <taxon>Magnoliopsida</taxon>
        <taxon>eudicotyledons</taxon>
        <taxon>Gunneridae</taxon>
        <taxon>Pentapetalae</taxon>
        <taxon>rosids</taxon>
        <taxon>fabids</taxon>
        <taxon>Malpighiales</taxon>
        <taxon>Salicaceae</taxon>
        <taxon>Saliceae</taxon>
        <taxon>Populus</taxon>
    </lineage>
</organism>
<dbReference type="InterPro" id="IPR001925">
    <property type="entry name" value="Porin_Euk"/>
</dbReference>
<accession>A0A8X7YNK9</accession>
<dbReference type="InterPro" id="IPR027246">
    <property type="entry name" value="Porin_Euk/Tom40"/>
</dbReference>
<dbReference type="AlphaFoldDB" id="A0A8X7YNK9"/>
<dbReference type="Pfam" id="PF01459">
    <property type="entry name" value="Porin_3"/>
    <property type="match status" value="1"/>
</dbReference>
<reference evidence="1" key="1">
    <citation type="journal article" date="2020" name="bioRxiv">
        <title>Hybrid origin of Populus tomentosa Carr. identified through genome sequencing and phylogenomic analysis.</title>
        <authorList>
            <person name="An X."/>
            <person name="Gao K."/>
            <person name="Chen Z."/>
            <person name="Li J."/>
            <person name="Yang X."/>
            <person name="Yang X."/>
            <person name="Zhou J."/>
            <person name="Guo T."/>
            <person name="Zhao T."/>
            <person name="Huang S."/>
            <person name="Miao D."/>
            <person name="Khan W.U."/>
            <person name="Rao P."/>
            <person name="Ye M."/>
            <person name="Lei B."/>
            <person name="Liao W."/>
            <person name="Wang J."/>
            <person name="Ji L."/>
            <person name="Li Y."/>
            <person name="Guo B."/>
            <person name="Mustafa N.S."/>
            <person name="Li S."/>
            <person name="Yun Q."/>
            <person name="Keller S.R."/>
            <person name="Mao J."/>
            <person name="Zhang R."/>
            <person name="Strauss S.H."/>
        </authorList>
    </citation>
    <scope>NUCLEOTIDE SEQUENCE</scope>
    <source>
        <strain evidence="1">GM15</strain>
        <tissue evidence="1">Leaf</tissue>
    </source>
</reference>
<evidence type="ECO:0000313" key="2">
    <source>
        <dbReference type="Proteomes" id="UP000886885"/>
    </source>
</evidence>
<dbReference type="GO" id="GO:0005741">
    <property type="term" value="C:mitochondrial outer membrane"/>
    <property type="evidence" value="ECO:0007669"/>
    <property type="project" value="InterPro"/>
</dbReference>